<dbReference type="RefSeq" id="WP_010851231.1">
    <property type="nucleotide sequence ID" value="NZ_HF570956.1"/>
</dbReference>
<dbReference type="EMBL" id="CAIZ01000166">
    <property type="protein sequence ID" value="CCH71404.1"/>
    <property type="molecule type" value="Genomic_DNA"/>
</dbReference>
<dbReference type="AlphaFoldDB" id="N0E6E5"/>
<gene>
    <name evidence="1" type="ORF">BN10_920034</name>
</gene>
<dbReference type="OrthoDB" id="4870634at2"/>
<protein>
    <submittedName>
        <fullName evidence="1">Uncharacterized protein</fullName>
    </submittedName>
</protein>
<name>N0E6E5_9MICO</name>
<proteinExistence type="predicted"/>
<accession>N0E6E5</accession>
<dbReference type="HOGENOM" id="CLU_2276119_0_0_11"/>
<dbReference type="STRING" id="1193181.BN10_920034"/>
<keyword evidence="2" id="KW-1185">Reference proteome</keyword>
<evidence type="ECO:0000313" key="2">
    <source>
        <dbReference type="Proteomes" id="UP000013167"/>
    </source>
</evidence>
<comment type="caution">
    <text evidence="1">The sequence shown here is derived from an EMBL/GenBank/DDBJ whole genome shotgun (WGS) entry which is preliminary data.</text>
</comment>
<organism evidence="1 2">
    <name type="scientific">Phycicoccus elongatus Lp2</name>
    <dbReference type="NCBI Taxonomy" id="1193181"/>
    <lineage>
        <taxon>Bacteria</taxon>
        <taxon>Bacillati</taxon>
        <taxon>Actinomycetota</taxon>
        <taxon>Actinomycetes</taxon>
        <taxon>Micrococcales</taxon>
        <taxon>Intrasporangiaceae</taxon>
        <taxon>Phycicoccus</taxon>
    </lineage>
</organism>
<reference evidence="1 2" key="1">
    <citation type="journal article" date="2013" name="ISME J.">
        <title>A metabolic model for members of the genus Tetrasphaera involved in enhanced biological phosphorus removal.</title>
        <authorList>
            <person name="Kristiansen R."/>
            <person name="Nguyen H.T.T."/>
            <person name="Saunders A.M."/>
            <person name="Nielsen J.L."/>
            <person name="Wimmer R."/>
            <person name="Le V.Q."/>
            <person name="McIlroy S.J."/>
            <person name="Petrovski S."/>
            <person name="Seviour R.J."/>
            <person name="Calteau A."/>
            <person name="Nielsen K.L."/>
            <person name="Nielsen P.H."/>
        </authorList>
    </citation>
    <scope>NUCLEOTIDE SEQUENCE [LARGE SCALE GENOMIC DNA]</scope>
    <source>
        <strain evidence="1 2">Lp2</strain>
    </source>
</reference>
<dbReference type="Proteomes" id="UP000013167">
    <property type="component" value="Unassembled WGS sequence"/>
</dbReference>
<sequence length="102" mass="11341">MDPRSTPPHPGGVDPRPEPVRVELDRIESRWQTLPLPQARAGMPRMRLTLDRLAEVTGRACVDDLGPATALHQLKVLVWEACRAGRAHGIPEELASLRRDLP</sequence>
<evidence type="ECO:0000313" key="1">
    <source>
        <dbReference type="EMBL" id="CCH71404.1"/>
    </source>
</evidence>